<sequence>QLKTVEEPPSGCLPQTNKKIDSSEDVVVVKFKKPKLKTNLEKLKIGAGKDTQVLTTPSPSSDVLSSPISQKSPASEPTGTPPVCTREVVSIPTANQLPADATKKRKVNKKQESQAKPQEADTGVTSPRRRVRPPTTPVTPGEEGAHTASTFFGAKLFRKRESKEPKSPVESTPVKDTVPVPKSPVELTPARDTVPVPKSPVAKANAPVKEDAREPKSSVDSAPFKDVAQGPTSPVEMTPVKGALRERKKGIQREPDKHFQPTVKENDEFIQVTKEKAPIQNSSSASVLNEASGLPKLDGASKPSVQRTSSDSVLNDAGVKLEILPPKVRTSDETDDDVKPVNKVDSPIAEAQTPKCAEDKEKQTVPIVKKKKSVQGMLEFKRKEPLGRIELKRKEPQGRLEFKSKEPQGRLELKKRPPDTKTVVGVPQDVAEKHAEEVKTQKPEATPSSAPEQKAHVDTKPPSSPTIQSTVKGKLDKVLKKLKPSSVSAQTPLQESQVVEPKSPDVQPSAAVATKSAEAPVKPVKKVKKIKKVSKAKIKSLASGSATKASESATPQTDTSLVTEPALPPQTDDVETGPVPAQISQATTSEDGITEHANVECECKVNCHKKCEKHMANLCGVNQKLLSEVLATVKKDLAASPQSTVSNKARTPSAASQEALPDVVPPSAPRRSSTTSDLADSSEKAARENSWEARTGSVDGSTTKGPEEPAAPTSSPRPPLPGARSAPQTPSQEDRVKFRKYTLTDFHLLKVLGKGSFGK</sequence>
<feature type="compositionally biased region" description="Basic and acidic residues" evidence="1">
    <location>
        <begin position="379"/>
        <end position="419"/>
    </location>
</feature>
<dbReference type="GO" id="GO:0016301">
    <property type="term" value="F:kinase activity"/>
    <property type="evidence" value="ECO:0007669"/>
    <property type="project" value="UniProtKB-KW"/>
</dbReference>
<feature type="compositionally biased region" description="Polar residues" evidence="1">
    <location>
        <begin position="640"/>
        <end position="656"/>
    </location>
</feature>
<feature type="region of interest" description="Disordered" evidence="1">
    <location>
        <begin position="639"/>
        <end position="736"/>
    </location>
</feature>
<feature type="region of interest" description="Disordered" evidence="1">
    <location>
        <begin position="43"/>
        <end position="524"/>
    </location>
</feature>
<feature type="compositionally biased region" description="Basic and acidic residues" evidence="1">
    <location>
        <begin position="243"/>
        <end position="277"/>
    </location>
</feature>
<reference evidence="2" key="1">
    <citation type="submission" date="2016-02" db="EMBL/GenBank/DDBJ databases">
        <title>RNAseq analyses of the midgut from blood- or serum-fed Ixodes ricinus ticks.</title>
        <authorList>
            <person name="Perner J."/>
            <person name="Provaznik J."/>
            <person name="Schrenkova J."/>
            <person name="Urbanova V."/>
            <person name="Ribeiro J.M."/>
            <person name="Kopacek P."/>
        </authorList>
    </citation>
    <scope>NUCLEOTIDE SEQUENCE</scope>
    <source>
        <tissue evidence="2">Gut</tissue>
    </source>
</reference>
<organism evidence="2">
    <name type="scientific">Ixodes ricinus</name>
    <name type="common">Common tick</name>
    <name type="synonym">Acarus ricinus</name>
    <dbReference type="NCBI Taxonomy" id="34613"/>
    <lineage>
        <taxon>Eukaryota</taxon>
        <taxon>Metazoa</taxon>
        <taxon>Ecdysozoa</taxon>
        <taxon>Arthropoda</taxon>
        <taxon>Chelicerata</taxon>
        <taxon>Arachnida</taxon>
        <taxon>Acari</taxon>
        <taxon>Parasitiformes</taxon>
        <taxon>Ixodida</taxon>
        <taxon>Ixodoidea</taxon>
        <taxon>Ixodidae</taxon>
        <taxon>Ixodinae</taxon>
        <taxon>Ixodes</taxon>
    </lineage>
</organism>
<accession>A0A131Y3Z9</accession>
<evidence type="ECO:0000256" key="1">
    <source>
        <dbReference type="SAM" id="MobiDB-lite"/>
    </source>
</evidence>
<feature type="compositionally biased region" description="Polar residues" evidence="1">
    <location>
        <begin position="544"/>
        <end position="562"/>
    </location>
</feature>
<dbReference type="AlphaFoldDB" id="A0A131Y3Z9"/>
<name>A0A131Y3Z9_IXORI</name>
<feature type="compositionally biased region" description="Basic and acidic residues" evidence="1">
    <location>
        <begin position="430"/>
        <end position="442"/>
    </location>
</feature>
<feature type="compositionally biased region" description="Polar residues" evidence="1">
    <location>
        <begin position="279"/>
        <end position="289"/>
    </location>
</feature>
<feature type="compositionally biased region" description="Basic and acidic residues" evidence="1">
    <location>
        <begin position="681"/>
        <end position="691"/>
    </location>
</feature>
<feature type="non-terminal residue" evidence="2">
    <location>
        <position position="1"/>
    </location>
</feature>
<feature type="non-terminal residue" evidence="2">
    <location>
        <position position="759"/>
    </location>
</feature>
<keyword evidence="2" id="KW-0808">Transferase</keyword>
<feature type="compositionally biased region" description="Low complexity" evidence="1">
    <location>
        <begin position="57"/>
        <end position="69"/>
    </location>
</feature>
<feature type="compositionally biased region" description="Polar residues" evidence="1">
    <location>
        <begin position="303"/>
        <end position="313"/>
    </location>
</feature>
<protein>
    <submittedName>
        <fullName evidence="2">Putative camp-dependent protein kinase catalytic subunit</fullName>
    </submittedName>
</protein>
<feature type="compositionally biased region" description="Basic and acidic residues" evidence="1">
    <location>
        <begin position="208"/>
        <end position="217"/>
    </location>
</feature>
<feature type="compositionally biased region" description="Basic and acidic residues" evidence="1">
    <location>
        <begin position="329"/>
        <end position="342"/>
    </location>
</feature>
<dbReference type="EMBL" id="GEFM01002219">
    <property type="protein sequence ID" value="JAP73577.1"/>
    <property type="molecule type" value="mRNA"/>
</dbReference>
<evidence type="ECO:0000313" key="2">
    <source>
        <dbReference type="EMBL" id="JAP73577.1"/>
    </source>
</evidence>
<keyword evidence="2" id="KW-0418">Kinase</keyword>
<feature type="region of interest" description="Disordered" evidence="1">
    <location>
        <begin position="539"/>
        <end position="578"/>
    </location>
</feature>
<proteinExistence type="evidence at transcript level"/>